<evidence type="ECO:0000313" key="1">
    <source>
        <dbReference type="EMBL" id="KKN28366.1"/>
    </source>
</evidence>
<reference evidence="1" key="1">
    <citation type="journal article" date="2015" name="Nature">
        <title>Complex archaea that bridge the gap between prokaryotes and eukaryotes.</title>
        <authorList>
            <person name="Spang A."/>
            <person name="Saw J.H."/>
            <person name="Jorgensen S.L."/>
            <person name="Zaremba-Niedzwiedzka K."/>
            <person name="Martijn J."/>
            <person name="Lind A.E."/>
            <person name="van Eijk R."/>
            <person name="Schleper C."/>
            <person name="Guy L."/>
            <person name="Ettema T.J."/>
        </authorList>
    </citation>
    <scope>NUCLEOTIDE SEQUENCE</scope>
</reference>
<proteinExistence type="predicted"/>
<dbReference type="EMBL" id="LAZR01002570">
    <property type="protein sequence ID" value="KKN28366.1"/>
    <property type="molecule type" value="Genomic_DNA"/>
</dbReference>
<protein>
    <submittedName>
        <fullName evidence="1">Uncharacterized protein</fullName>
    </submittedName>
</protein>
<accession>A0A0F9RTR0</accession>
<name>A0A0F9RTR0_9ZZZZ</name>
<dbReference type="AlphaFoldDB" id="A0A0F9RTR0"/>
<sequence>MEKENCKHEKKCVLNVLDSKTGKEYTTIGCKNCDKEFRDELYSEEIKYGNIISNMIGF</sequence>
<comment type="caution">
    <text evidence="1">The sequence shown here is derived from an EMBL/GenBank/DDBJ whole genome shotgun (WGS) entry which is preliminary data.</text>
</comment>
<gene>
    <name evidence="1" type="ORF">LCGC14_0854920</name>
</gene>
<organism evidence="1">
    <name type="scientific">marine sediment metagenome</name>
    <dbReference type="NCBI Taxonomy" id="412755"/>
    <lineage>
        <taxon>unclassified sequences</taxon>
        <taxon>metagenomes</taxon>
        <taxon>ecological metagenomes</taxon>
    </lineage>
</organism>